<sequence>MKKIAFSLFALLALNACKDEVGTQGWCETMDNTPKTEWNAQTAVDYAKHCVILDAVGSEAWCKQLDNTPKADWSANDAASYAKHCIF</sequence>
<dbReference type="OrthoDB" id="5609437at2"/>
<dbReference type="STRING" id="693.AKJ17_03510"/>
<keyword evidence="1" id="KW-0732">Signal</keyword>
<dbReference type="Proteomes" id="UP000037515">
    <property type="component" value="Unassembled WGS sequence"/>
</dbReference>
<dbReference type="PATRIC" id="fig|693.5.peg.708"/>
<dbReference type="Pfam" id="PF11216">
    <property type="entry name" value="DUF3012"/>
    <property type="match status" value="2"/>
</dbReference>
<dbReference type="RefSeq" id="WP_053394403.1">
    <property type="nucleotide sequence ID" value="NZ_CANLZT010000001.1"/>
</dbReference>
<accession>A0A0M0HRQ2</accession>
<feature type="signal peptide" evidence="1">
    <location>
        <begin position="1"/>
        <end position="18"/>
    </location>
</feature>
<feature type="chain" id="PRO_5005600187" description="DUF3012 domain-containing protein" evidence="1">
    <location>
        <begin position="19"/>
        <end position="87"/>
    </location>
</feature>
<evidence type="ECO:0000313" key="2">
    <source>
        <dbReference type="EMBL" id="KOO04746.1"/>
    </source>
</evidence>
<protein>
    <recommendedName>
        <fullName evidence="4">DUF3012 domain-containing protein</fullName>
    </recommendedName>
</protein>
<keyword evidence="3" id="KW-1185">Reference proteome</keyword>
<organism evidence="2 3">
    <name type="scientific">Vibrio nereis</name>
    <dbReference type="NCBI Taxonomy" id="693"/>
    <lineage>
        <taxon>Bacteria</taxon>
        <taxon>Pseudomonadati</taxon>
        <taxon>Pseudomonadota</taxon>
        <taxon>Gammaproteobacteria</taxon>
        <taxon>Vibrionales</taxon>
        <taxon>Vibrionaceae</taxon>
        <taxon>Vibrio</taxon>
    </lineage>
</organism>
<dbReference type="EMBL" id="LHPJ01000004">
    <property type="protein sequence ID" value="KOO04746.1"/>
    <property type="molecule type" value="Genomic_DNA"/>
</dbReference>
<evidence type="ECO:0000256" key="1">
    <source>
        <dbReference type="SAM" id="SignalP"/>
    </source>
</evidence>
<proteinExistence type="predicted"/>
<reference evidence="3" key="1">
    <citation type="submission" date="2015-08" db="EMBL/GenBank/DDBJ databases">
        <title>Vibrio galatheae sp. nov., a novel member of the Vibrionaceae family isolated from the Solomon Islands.</title>
        <authorList>
            <person name="Giubergia S."/>
            <person name="Machado H."/>
            <person name="Mateiu R.V."/>
            <person name="Gram L."/>
        </authorList>
    </citation>
    <scope>NUCLEOTIDE SEQUENCE [LARGE SCALE GENOMIC DNA]</scope>
    <source>
        <strain evidence="3">DSM 19584</strain>
    </source>
</reference>
<name>A0A0M0HRQ2_VIBNE</name>
<evidence type="ECO:0000313" key="3">
    <source>
        <dbReference type="Proteomes" id="UP000037515"/>
    </source>
</evidence>
<dbReference type="InterPro" id="IPR021379">
    <property type="entry name" value="DUF3012"/>
</dbReference>
<comment type="caution">
    <text evidence="2">The sequence shown here is derived from an EMBL/GenBank/DDBJ whole genome shotgun (WGS) entry which is preliminary data.</text>
</comment>
<dbReference type="AlphaFoldDB" id="A0A0M0HRQ2"/>
<evidence type="ECO:0008006" key="4">
    <source>
        <dbReference type="Google" id="ProtNLM"/>
    </source>
</evidence>
<gene>
    <name evidence="2" type="ORF">AKJ17_03510</name>
</gene>